<keyword evidence="5" id="KW-0697">Rotamase</keyword>
<keyword evidence="8" id="KW-1185">Reference proteome</keyword>
<dbReference type="PROSITE" id="PS50198">
    <property type="entry name" value="PPIC_PPIASE_2"/>
    <property type="match status" value="1"/>
</dbReference>
<evidence type="ECO:0000256" key="1">
    <source>
        <dbReference type="ARBA" id="ARBA00018370"/>
    </source>
</evidence>
<dbReference type="Pfam" id="PF00639">
    <property type="entry name" value="Rotamase"/>
    <property type="match status" value="1"/>
</dbReference>
<keyword evidence="2" id="KW-0732">Signal</keyword>
<dbReference type="Proteomes" id="UP000026249">
    <property type="component" value="Unassembled WGS sequence"/>
</dbReference>
<dbReference type="SUPFAM" id="SSF109998">
    <property type="entry name" value="Triger factor/SurA peptide-binding domain-like"/>
    <property type="match status" value="1"/>
</dbReference>
<proteinExistence type="predicted"/>
<evidence type="ECO:0000313" key="8">
    <source>
        <dbReference type="Proteomes" id="UP000026249"/>
    </source>
</evidence>
<dbReference type="EMBL" id="JFKE01000004">
    <property type="protein sequence ID" value="KAJ55622.1"/>
    <property type="molecule type" value="Genomic_DNA"/>
</dbReference>
<accession>A0A037ZJ88</accession>
<feature type="domain" description="PpiC" evidence="6">
    <location>
        <begin position="143"/>
        <end position="241"/>
    </location>
</feature>
<protein>
    <recommendedName>
        <fullName evidence="1">Parvulin-like PPIase</fullName>
    </recommendedName>
    <alternativeName>
        <fullName evidence="3">Peptidyl-prolyl cis-trans isomerase plp</fullName>
    </alternativeName>
    <alternativeName>
        <fullName evidence="4">Rotamase plp</fullName>
    </alternativeName>
</protein>
<dbReference type="STRING" id="1454373.ACMU_13090"/>
<dbReference type="Gene3D" id="3.10.50.40">
    <property type="match status" value="1"/>
</dbReference>
<dbReference type="SUPFAM" id="SSF54534">
    <property type="entry name" value="FKBP-like"/>
    <property type="match status" value="1"/>
</dbReference>
<gene>
    <name evidence="7" type="ORF">ACMU_13090</name>
</gene>
<evidence type="ECO:0000256" key="3">
    <source>
        <dbReference type="ARBA" id="ARBA00030642"/>
    </source>
</evidence>
<evidence type="ECO:0000256" key="2">
    <source>
        <dbReference type="ARBA" id="ARBA00022729"/>
    </source>
</evidence>
<sequence>MAQDGGLFAPRILVNDRAITNWEVEQRIRLLQLLRAPGDLEEEALEGLIEDRLRLDAAVAAGLSVTEEQVIDGMTEFAGRANLELEPFVAAIGSEGVDVRTFRDFVAAGVAWRALVQGQFGPRAQITEAEIDRALALTQQAGAARVLLSEIILRADTPAFQEESQALAERLKDQIKTPQAFASAARRYSVSPSAGRSGRIDWLDLANLPPALASQVLALAPGEVSDPIPLSNAIALFQLRAIEENDPVEAEGLSVDYAQYFIPSGNVTEAEKVRARVDTCDDMYGVAHKQPEERLLFSGALVSELQGDLALTLAKMDPNETVIFGQGVTMSVLMLCSRTPELDIEVDRGQIRNQLFNQRLTAYADGFLAELRAEAIIRTP</sequence>
<evidence type="ECO:0000256" key="5">
    <source>
        <dbReference type="PROSITE-ProRule" id="PRU00278"/>
    </source>
</evidence>
<dbReference type="Gene3D" id="1.10.4030.10">
    <property type="entry name" value="Porin chaperone SurA, peptide-binding domain"/>
    <property type="match status" value="1"/>
</dbReference>
<keyword evidence="5" id="KW-0413">Isomerase</keyword>
<dbReference type="InterPro" id="IPR000297">
    <property type="entry name" value="PPIase_PpiC"/>
</dbReference>
<comment type="caution">
    <text evidence="7">The sequence shown here is derived from an EMBL/GenBank/DDBJ whole genome shotgun (WGS) entry which is preliminary data.</text>
</comment>
<dbReference type="InterPro" id="IPR027304">
    <property type="entry name" value="Trigger_fact/SurA_dom_sf"/>
</dbReference>
<dbReference type="PANTHER" id="PTHR47637:SF1">
    <property type="entry name" value="CHAPERONE SURA"/>
    <property type="match status" value="1"/>
</dbReference>
<organism evidence="7 8">
    <name type="scientific">Actibacterium mucosum KCTC 23349</name>
    <dbReference type="NCBI Taxonomy" id="1454373"/>
    <lineage>
        <taxon>Bacteria</taxon>
        <taxon>Pseudomonadati</taxon>
        <taxon>Pseudomonadota</taxon>
        <taxon>Alphaproteobacteria</taxon>
        <taxon>Rhodobacterales</taxon>
        <taxon>Roseobacteraceae</taxon>
        <taxon>Actibacterium</taxon>
    </lineage>
</organism>
<dbReference type="AlphaFoldDB" id="A0A037ZJ88"/>
<evidence type="ECO:0000256" key="4">
    <source>
        <dbReference type="ARBA" id="ARBA00031484"/>
    </source>
</evidence>
<dbReference type="PANTHER" id="PTHR47637">
    <property type="entry name" value="CHAPERONE SURA"/>
    <property type="match status" value="1"/>
</dbReference>
<name>A0A037ZJ88_9RHOB</name>
<evidence type="ECO:0000259" key="6">
    <source>
        <dbReference type="PROSITE" id="PS50198"/>
    </source>
</evidence>
<dbReference type="InterPro" id="IPR050280">
    <property type="entry name" value="OMP_Chaperone_SurA"/>
</dbReference>
<dbReference type="GO" id="GO:0003755">
    <property type="term" value="F:peptidyl-prolyl cis-trans isomerase activity"/>
    <property type="evidence" value="ECO:0007669"/>
    <property type="project" value="UniProtKB-KW"/>
</dbReference>
<evidence type="ECO:0000313" key="7">
    <source>
        <dbReference type="EMBL" id="KAJ55622.1"/>
    </source>
</evidence>
<reference evidence="7 8" key="1">
    <citation type="submission" date="2014-03" db="EMBL/GenBank/DDBJ databases">
        <title>Draft Genome Sequence of Actibacterium mucosum KCTC 23349, a Marine Alphaproteobacterium with Complex Ionic Requirements Isolated from Mediterranean Seawater at Malvarrosa Beach, Valencia, Spain.</title>
        <authorList>
            <person name="Arahal D.R."/>
            <person name="Shao Z."/>
            <person name="Lai Q."/>
            <person name="Pujalte M.J."/>
        </authorList>
    </citation>
    <scope>NUCLEOTIDE SEQUENCE [LARGE SCALE GENOMIC DNA]</scope>
    <source>
        <strain evidence="7 8">KCTC 23349</strain>
    </source>
</reference>
<dbReference type="InterPro" id="IPR046357">
    <property type="entry name" value="PPIase_dom_sf"/>
</dbReference>